<proteinExistence type="predicted"/>
<keyword evidence="1" id="KW-0732">Signal</keyword>
<sequence length="173" mass="20033">MRYPIMFMLVAVSFFTVAQTKTTEALDKKYSSRTFFLYHNTLRMVNQSENAAFDELIKDIEKMKVVWVNKKEKNFTNDNFKKLISDYRSESFEEIMNSRHEGRNFNVLMKEKNGKTLGMLAIVNDTESVYVLDIVGSIALNNVMELFKTLDSSADIGERIKTIANKSEKKAEQ</sequence>
<feature type="chain" id="PRO_5016959546" description="DUF4252 domain-containing protein" evidence="1">
    <location>
        <begin position="19"/>
        <end position="173"/>
    </location>
</feature>
<evidence type="ECO:0008006" key="4">
    <source>
        <dbReference type="Google" id="ProtNLM"/>
    </source>
</evidence>
<accession>A0A364XZU3</accession>
<dbReference type="Pfam" id="PF14060">
    <property type="entry name" value="DUF4252"/>
    <property type="match status" value="1"/>
</dbReference>
<protein>
    <recommendedName>
        <fullName evidence="4">DUF4252 domain-containing protein</fullName>
    </recommendedName>
</protein>
<dbReference type="AlphaFoldDB" id="A0A364XZU3"/>
<dbReference type="InterPro" id="IPR025348">
    <property type="entry name" value="DUF4252"/>
</dbReference>
<evidence type="ECO:0000313" key="3">
    <source>
        <dbReference type="Proteomes" id="UP000251889"/>
    </source>
</evidence>
<dbReference type="Proteomes" id="UP000251889">
    <property type="component" value="Unassembled WGS sequence"/>
</dbReference>
<evidence type="ECO:0000313" key="2">
    <source>
        <dbReference type="EMBL" id="RAV99850.1"/>
    </source>
</evidence>
<dbReference type="EMBL" id="QMFY01000009">
    <property type="protein sequence ID" value="RAV99850.1"/>
    <property type="molecule type" value="Genomic_DNA"/>
</dbReference>
<name>A0A364XZU3_9BACT</name>
<evidence type="ECO:0000256" key="1">
    <source>
        <dbReference type="SAM" id="SignalP"/>
    </source>
</evidence>
<reference evidence="2 3" key="1">
    <citation type="submission" date="2018-06" db="EMBL/GenBank/DDBJ databases">
        <title>Chryseolinea flavus sp. nov., a member of the phylum Bacteroidetes isolated from soil.</title>
        <authorList>
            <person name="Li Y."/>
            <person name="Wang J."/>
        </authorList>
    </citation>
    <scope>NUCLEOTIDE SEQUENCE [LARGE SCALE GENOMIC DNA]</scope>
    <source>
        <strain evidence="2 3">SDU1-6</strain>
    </source>
</reference>
<dbReference type="OrthoDB" id="979601at2"/>
<comment type="caution">
    <text evidence="2">The sequence shown here is derived from an EMBL/GenBank/DDBJ whole genome shotgun (WGS) entry which is preliminary data.</text>
</comment>
<feature type="signal peptide" evidence="1">
    <location>
        <begin position="1"/>
        <end position="18"/>
    </location>
</feature>
<keyword evidence="3" id="KW-1185">Reference proteome</keyword>
<organism evidence="2 3">
    <name type="scientific">Pseudochryseolinea flava</name>
    <dbReference type="NCBI Taxonomy" id="2059302"/>
    <lineage>
        <taxon>Bacteria</taxon>
        <taxon>Pseudomonadati</taxon>
        <taxon>Bacteroidota</taxon>
        <taxon>Cytophagia</taxon>
        <taxon>Cytophagales</taxon>
        <taxon>Fulvivirgaceae</taxon>
        <taxon>Pseudochryseolinea</taxon>
    </lineage>
</organism>
<dbReference type="RefSeq" id="WP_112748197.1">
    <property type="nucleotide sequence ID" value="NZ_QMFY01000009.1"/>
</dbReference>
<gene>
    <name evidence="2" type="ORF">DQQ10_17570</name>
</gene>